<dbReference type="CDD" id="cd02968">
    <property type="entry name" value="SCO"/>
    <property type="match status" value="1"/>
</dbReference>
<reference evidence="2" key="1">
    <citation type="submission" date="2018-05" db="EMBL/GenBank/DDBJ databases">
        <authorList>
            <person name="Lanie J.A."/>
            <person name="Ng W.-L."/>
            <person name="Kazmierczak K.M."/>
            <person name="Andrzejewski T.M."/>
            <person name="Davidsen T.M."/>
            <person name="Wayne K.J."/>
            <person name="Tettelin H."/>
            <person name="Glass J.I."/>
            <person name="Rusch D."/>
            <person name="Podicherti R."/>
            <person name="Tsui H.-C.T."/>
            <person name="Winkler M.E."/>
        </authorList>
    </citation>
    <scope>NUCLEOTIDE SEQUENCE</scope>
</reference>
<name>A0A381W459_9ZZZZ</name>
<sequence length="214" mass="24253">MFRELYPHSSNKSLHSLNLLLLVAFSLTYLVGCTPANNSSLYGTALNNHDGSRFSLLDENAVEVTDQTYMGQVHLITFLFTNCTSLCPLVTASIKQSLERSEDTRNTPVLIISVDPKGDTIESRNAFKNRWGLSSNWRYLNGNKEELNAIWKSFYLNPQEAAIESLNSQMNRKYDIIHSSPVYIVDDEGRPAVVHTNPIDPDHLHEDLIRISKR</sequence>
<dbReference type="PANTHER" id="PTHR12151:SF25">
    <property type="entry name" value="LINALOOL DEHYDRATASE_ISOMERASE DOMAIN-CONTAINING PROTEIN"/>
    <property type="match status" value="1"/>
</dbReference>
<comment type="similarity">
    <text evidence="1">Belongs to the SCO1/2 family.</text>
</comment>
<dbReference type="PANTHER" id="PTHR12151">
    <property type="entry name" value="ELECTRON TRANSPORT PROTIN SCO1/SENC FAMILY MEMBER"/>
    <property type="match status" value="1"/>
</dbReference>
<gene>
    <name evidence="2" type="ORF">METZ01_LOCUS100179</name>
</gene>
<protein>
    <recommendedName>
        <fullName evidence="3">Thioredoxin domain-containing protein</fullName>
    </recommendedName>
</protein>
<proteinExistence type="inferred from homology"/>
<dbReference type="Gene3D" id="3.40.30.10">
    <property type="entry name" value="Glutaredoxin"/>
    <property type="match status" value="1"/>
</dbReference>
<accession>A0A381W459</accession>
<dbReference type="EMBL" id="UINC01010658">
    <property type="protein sequence ID" value="SVA47325.1"/>
    <property type="molecule type" value="Genomic_DNA"/>
</dbReference>
<evidence type="ECO:0008006" key="3">
    <source>
        <dbReference type="Google" id="ProtNLM"/>
    </source>
</evidence>
<dbReference type="Pfam" id="PF02630">
    <property type="entry name" value="SCO1-SenC"/>
    <property type="match status" value="1"/>
</dbReference>
<dbReference type="AlphaFoldDB" id="A0A381W459"/>
<organism evidence="2">
    <name type="scientific">marine metagenome</name>
    <dbReference type="NCBI Taxonomy" id="408172"/>
    <lineage>
        <taxon>unclassified sequences</taxon>
        <taxon>metagenomes</taxon>
        <taxon>ecological metagenomes</taxon>
    </lineage>
</organism>
<dbReference type="SUPFAM" id="SSF52833">
    <property type="entry name" value="Thioredoxin-like"/>
    <property type="match status" value="1"/>
</dbReference>
<dbReference type="InterPro" id="IPR003782">
    <property type="entry name" value="SCO1/SenC"/>
</dbReference>
<evidence type="ECO:0000313" key="2">
    <source>
        <dbReference type="EMBL" id="SVA47325.1"/>
    </source>
</evidence>
<dbReference type="InterPro" id="IPR036249">
    <property type="entry name" value="Thioredoxin-like_sf"/>
</dbReference>
<evidence type="ECO:0000256" key="1">
    <source>
        <dbReference type="ARBA" id="ARBA00010996"/>
    </source>
</evidence>